<dbReference type="eggNOG" id="ENOG502ZYMF">
    <property type="taxonomic scope" value="Bacteria"/>
</dbReference>
<proteinExistence type="predicted"/>
<protein>
    <submittedName>
        <fullName evidence="1">Uncharacterized protein</fullName>
    </submittedName>
</protein>
<dbReference type="EMBL" id="ABCS01000096">
    <property type="protein sequence ID" value="EDM75295.1"/>
    <property type="molecule type" value="Genomic_DNA"/>
</dbReference>
<evidence type="ECO:0000313" key="2">
    <source>
        <dbReference type="Proteomes" id="UP000005801"/>
    </source>
</evidence>
<accession>A6GFP4</accession>
<comment type="caution">
    <text evidence="1">The sequence shown here is derived from an EMBL/GenBank/DDBJ whole genome shotgun (WGS) entry which is preliminary data.</text>
</comment>
<dbReference type="RefSeq" id="WP_006975534.1">
    <property type="nucleotide sequence ID" value="NZ_ABCS01000096.1"/>
</dbReference>
<keyword evidence="2" id="KW-1185">Reference proteome</keyword>
<reference evidence="1 2" key="1">
    <citation type="submission" date="2007-06" db="EMBL/GenBank/DDBJ databases">
        <authorList>
            <person name="Shimkets L."/>
            <person name="Ferriera S."/>
            <person name="Johnson J."/>
            <person name="Kravitz S."/>
            <person name="Beeson K."/>
            <person name="Sutton G."/>
            <person name="Rogers Y.-H."/>
            <person name="Friedman R."/>
            <person name="Frazier M."/>
            <person name="Venter J.C."/>
        </authorList>
    </citation>
    <scope>NUCLEOTIDE SEQUENCE [LARGE SCALE GENOMIC DNA]</scope>
    <source>
        <strain evidence="1 2">SIR-1</strain>
    </source>
</reference>
<name>A6GFP4_9BACT</name>
<sequence length="285" mass="31395">MSTLIDPAYPAIAEYYLPHVAATRARLEVDTRVAALLTEDNGSTQMLGFLIEFCALGIRMLRPVEGWLRASGEGCVAAGYEDLGRELIAASTDEAQRHLLLIDDLVQLLDIWRGGVAPWRKGTSLSGGPPRRRTDDKSDALALDMPALVRRDCPESAVRHALIREAASDPSQPYLALGVELELGHLARTLGPRLFRACEAQLGMQVFEGMQYLHSRIDRGALHNDRWMLQLEALLRACPELGPAVAVVGCEATSAMLDFFAECIERGRRIGQHSVYYDAVLQTSR</sequence>
<dbReference type="Proteomes" id="UP000005801">
    <property type="component" value="Unassembled WGS sequence"/>
</dbReference>
<organism evidence="1 2">
    <name type="scientific">Plesiocystis pacifica SIR-1</name>
    <dbReference type="NCBI Taxonomy" id="391625"/>
    <lineage>
        <taxon>Bacteria</taxon>
        <taxon>Pseudomonadati</taxon>
        <taxon>Myxococcota</taxon>
        <taxon>Polyangia</taxon>
        <taxon>Nannocystales</taxon>
        <taxon>Nannocystaceae</taxon>
        <taxon>Plesiocystis</taxon>
    </lineage>
</organism>
<gene>
    <name evidence="1" type="ORF">PPSIR1_25996</name>
</gene>
<dbReference type="AlphaFoldDB" id="A6GFP4"/>
<dbReference type="OrthoDB" id="6857979at2"/>
<evidence type="ECO:0000313" key="1">
    <source>
        <dbReference type="EMBL" id="EDM75295.1"/>
    </source>
</evidence>